<dbReference type="InterPro" id="IPR037061">
    <property type="entry name" value="Lytic_TGlycoase_superhlx_L_sf"/>
</dbReference>
<dbReference type="GO" id="GO:0008933">
    <property type="term" value="F:peptidoglycan lytic transglycosylase activity"/>
    <property type="evidence" value="ECO:0007669"/>
    <property type="project" value="InterPro"/>
</dbReference>
<sequence>MTFLTRLSAVCLTSALCLLALPEAQADDQAMRRALDAARHHQWSSINQQGIKGHALEGYIEYHRIKQQLPALAPDQTLAFINKYQDSPLSEWMRSVAIGAYGRAGRFQALRDISLATPPGGAERQCYFYRAWLTQKPDMAVEGARTLWNVGRSQDNACDPLFNTLLSDGRLSQQDIWHRLTLAKEAGNDSLANYLAGRLNSGWEPAITAYHQIDQSPDAIAHLSVARFSRPVAGALYTTAFHALTRKDTRKALALWQQLSPKAPLDSKQRHDIEHDLAFYTLVRGHTDNIAQVDRMLPQLSDSDLFELRVRVALEQRAWGQVSHWVQQMAPDQRDDARWQYWLARAQQQLGQPSQALEHYQKAAGQRSFFGFAAADHLGVPYSLEQDARDTPPASMNSIMALPAIQRINALERIGETGLARSEWSYLIDRSEPNDVYKLAHYALSRQWYELAVFTSIKTREWDALHWRFPPAHASEFGAWGQKRDVSPWLLMGIARRESAFNPRAQSPVGARGLMQLMPGTAAHVSRQKGIAYEGVDSLMTPSVNIALGSAYISDMLHRYSGNRVAAVAAYNAGPGRVDRWLMGGTQPFDLFVESIPFRETREYVQAVLAYQAIFESLAKGSTRDVVMLTPRERQVDYDRSMLVNR</sequence>
<evidence type="ECO:0000313" key="6">
    <source>
        <dbReference type="EMBL" id="MCX2523263.1"/>
    </source>
</evidence>
<dbReference type="PANTHER" id="PTHR37423:SF5">
    <property type="entry name" value="SOLUBLE LYTIC MUREIN TRANSGLYCOSYLASE"/>
    <property type="match status" value="1"/>
</dbReference>
<dbReference type="Gene3D" id="1.10.1240.20">
    <property type="entry name" value="Lytic transglycosylase, superhelical linker domain"/>
    <property type="match status" value="1"/>
</dbReference>
<evidence type="ECO:0000256" key="3">
    <source>
        <dbReference type="SAM" id="SignalP"/>
    </source>
</evidence>
<dbReference type="InterPro" id="IPR000189">
    <property type="entry name" value="Transglyc_AS"/>
</dbReference>
<dbReference type="CDD" id="cd13401">
    <property type="entry name" value="Slt70-like"/>
    <property type="match status" value="1"/>
</dbReference>
<evidence type="ECO:0000259" key="5">
    <source>
        <dbReference type="Pfam" id="PF14718"/>
    </source>
</evidence>
<dbReference type="SUPFAM" id="SSF48435">
    <property type="entry name" value="Bacterial muramidases"/>
    <property type="match status" value="1"/>
</dbReference>
<dbReference type="PANTHER" id="PTHR37423">
    <property type="entry name" value="SOLUBLE LYTIC MUREIN TRANSGLYCOSYLASE-RELATED"/>
    <property type="match status" value="1"/>
</dbReference>
<dbReference type="RefSeq" id="WP_265895575.1">
    <property type="nucleotide sequence ID" value="NZ_JAPIVE010000001.1"/>
</dbReference>
<reference evidence="6" key="1">
    <citation type="submission" date="2022-11" db="EMBL/GenBank/DDBJ databases">
        <title>Larsenimonas rhizosphaerae sp. nov., isolated from a tidal mudflat.</title>
        <authorList>
            <person name="Lee S.D."/>
            <person name="Kim I.S."/>
        </authorList>
    </citation>
    <scope>NUCLEOTIDE SEQUENCE</scope>
    <source>
        <strain evidence="6">GH2-1</strain>
    </source>
</reference>
<dbReference type="GO" id="GO:0004553">
    <property type="term" value="F:hydrolase activity, hydrolyzing O-glycosyl compounds"/>
    <property type="evidence" value="ECO:0007669"/>
    <property type="project" value="InterPro"/>
</dbReference>
<organism evidence="6 7">
    <name type="scientific">Larsenimonas rhizosphaerae</name>
    <dbReference type="NCBI Taxonomy" id="2944682"/>
    <lineage>
        <taxon>Bacteria</taxon>
        <taxon>Pseudomonadati</taxon>
        <taxon>Pseudomonadota</taxon>
        <taxon>Gammaproteobacteria</taxon>
        <taxon>Oceanospirillales</taxon>
        <taxon>Halomonadaceae</taxon>
        <taxon>Larsenimonas</taxon>
    </lineage>
</organism>
<dbReference type="PROSITE" id="PS00922">
    <property type="entry name" value="TRANSGLYCOSYLASE"/>
    <property type="match status" value="1"/>
</dbReference>
<feature type="signal peptide" evidence="3">
    <location>
        <begin position="1"/>
        <end position="26"/>
    </location>
</feature>
<dbReference type="Gene3D" id="1.10.530.10">
    <property type="match status" value="1"/>
</dbReference>
<dbReference type="InterPro" id="IPR008258">
    <property type="entry name" value="Transglycosylase_SLT_dom_1"/>
</dbReference>
<evidence type="ECO:0000313" key="7">
    <source>
        <dbReference type="Proteomes" id="UP001165678"/>
    </source>
</evidence>
<feature type="chain" id="PRO_5041274424" evidence="3">
    <location>
        <begin position="27"/>
        <end position="646"/>
    </location>
</feature>
<feature type="domain" description="Lytic transglycosylase superhelical linker" evidence="5">
    <location>
        <begin position="399"/>
        <end position="465"/>
    </location>
</feature>
<dbReference type="InterPro" id="IPR023346">
    <property type="entry name" value="Lysozyme-like_dom_sf"/>
</dbReference>
<dbReference type="GO" id="GO:0042597">
    <property type="term" value="C:periplasmic space"/>
    <property type="evidence" value="ECO:0007669"/>
    <property type="project" value="InterPro"/>
</dbReference>
<dbReference type="GO" id="GO:0016020">
    <property type="term" value="C:membrane"/>
    <property type="evidence" value="ECO:0007669"/>
    <property type="project" value="InterPro"/>
</dbReference>
<name>A0AA41ZG41_9GAMM</name>
<dbReference type="Pfam" id="PF14718">
    <property type="entry name" value="SLT_L"/>
    <property type="match status" value="1"/>
</dbReference>
<keyword evidence="2 3" id="KW-0732">Signal</keyword>
<dbReference type="Pfam" id="PF01464">
    <property type="entry name" value="SLT"/>
    <property type="match status" value="1"/>
</dbReference>
<dbReference type="Gene3D" id="1.25.20.10">
    <property type="entry name" value="Bacterial muramidases"/>
    <property type="match status" value="1"/>
</dbReference>
<dbReference type="AlphaFoldDB" id="A0AA41ZG41"/>
<dbReference type="Proteomes" id="UP001165678">
    <property type="component" value="Unassembled WGS sequence"/>
</dbReference>
<dbReference type="InterPro" id="IPR008939">
    <property type="entry name" value="Lytic_TGlycosylase_superhlx_U"/>
</dbReference>
<keyword evidence="7" id="KW-1185">Reference proteome</keyword>
<evidence type="ECO:0000256" key="1">
    <source>
        <dbReference type="ARBA" id="ARBA00007734"/>
    </source>
</evidence>
<accession>A0AA41ZG41</accession>
<comment type="similarity">
    <text evidence="1">Belongs to the transglycosylase Slt family.</text>
</comment>
<evidence type="ECO:0000259" key="4">
    <source>
        <dbReference type="Pfam" id="PF01464"/>
    </source>
</evidence>
<proteinExistence type="inferred from homology"/>
<feature type="domain" description="Transglycosylase SLT" evidence="4">
    <location>
        <begin position="477"/>
        <end position="582"/>
    </location>
</feature>
<comment type="caution">
    <text evidence="6">The sequence shown here is derived from an EMBL/GenBank/DDBJ whole genome shotgun (WGS) entry which is preliminary data.</text>
</comment>
<dbReference type="GO" id="GO:0000270">
    <property type="term" value="P:peptidoglycan metabolic process"/>
    <property type="evidence" value="ECO:0007669"/>
    <property type="project" value="InterPro"/>
</dbReference>
<protein>
    <submittedName>
        <fullName evidence="6">Transglycosylase SLT domain-containing protein</fullName>
    </submittedName>
</protein>
<gene>
    <name evidence="6" type="ORF">OQ287_03335</name>
</gene>
<dbReference type="EMBL" id="JAPIVE010000001">
    <property type="protein sequence ID" value="MCX2523263.1"/>
    <property type="molecule type" value="Genomic_DNA"/>
</dbReference>
<evidence type="ECO:0000256" key="2">
    <source>
        <dbReference type="ARBA" id="ARBA00022729"/>
    </source>
</evidence>
<dbReference type="InterPro" id="IPR012289">
    <property type="entry name" value="Lytic_TGlycosylase_superhlx_L"/>
</dbReference>
<dbReference type="SUPFAM" id="SSF53955">
    <property type="entry name" value="Lysozyme-like"/>
    <property type="match status" value="1"/>
</dbReference>